<name>A0A9W6KAY0_9PSED</name>
<organism evidence="2 3">
    <name type="scientific">Pseudomonas turukhanskensis</name>
    <dbReference type="NCBI Taxonomy" id="1806536"/>
    <lineage>
        <taxon>Bacteria</taxon>
        <taxon>Pseudomonadati</taxon>
        <taxon>Pseudomonadota</taxon>
        <taxon>Gammaproteobacteria</taxon>
        <taxon>Pseudomonadales</taxon>
        <taxon>Pseudomonadaceae</taxon>
        <taxon>Pseudomonas</taxon>
    </lineage>
</organism>
<keyword evidence="1" id="KW-0732">Signal</keyword>
<dbReference type="InterPro" id="IPR021245">
    <property type="entry name" value="DUF2790"/>
</dbReference>
<evidence type="ECO:0000313" key="3">
    <source>
        <dbReference type="Proteomes" id="UP001143328"/>
    </source>
</evidence>
<proteinExistence type="predicted"/>
<feature type="chain" id="PRO_5040834723" description="DUF2790 domain-containing protein" evidence="1">
    <location>
        <begin position="19"/>
        <end position="88"/>
    </location>
</feature>
<dbReference type="RefSeq" id="WP_271197547.1">
    <property type="nucleotide sequence ID" value="NZ_BSFN01000019.1"/>
</dbReference>
<evidence type="ECO:0008006" key="4">
    <source>
        <dbReference type="Google" id="ProtNLM"/>
    </source>
</evidence>
<feature type="signal peptide" evidence="1">
    <location>
        <begin position="1"/>
        <end position="18"/>
    </location>
</feature>
<reference evidence="2" key="1">
    <citation type="journal article" date="2014" name="Int. J. Syst. Evol. Microbiol.">
        <title>Complete genome sequence of Corynebacterium casei LMG S-19264T (=DSM 44701T), isolated from a smear-ripened cheese.</title>
        <authorList>
            <consortium name="US DOE Joint Genome Institute (JGI-PGF)"/>
            <person name="Walter F."/>
            <person name="Albersmeier A."/>
            <person name="Kalinowski J."/>
            <person name="Ruckert C."/>
        </authorList>
    </citation>
    <scope>NUCLEOTIDE SEQUENCE</scope>
    <source>
        <strain evidence="2">VKM B-2935</strain>
    </source>
</reference>
<accession>A0A9W6KAY0</accession>
<dbReference type="Proteomes" id="UP001143328">
    <property type="component" value="Unassembled WGS sequence"/>
</dbReference>
<comment type="caution">
    <text evidence="2">The sequence shown here is derived from an EMBL/GenBank/DDBJ whole genome shotgun (WGS) entry which is preliminary data.</text>
</comment>
<dbReference type="EMBL" id="BSFN01000019">
    <property type="protein sequence ID" value="GLK91304.1"/>
    <property type="molecule type" value="Genomic_DNA"/>
</dbReference>
<gene>
    <name evidence="2" type="ORF">GCM10017655_43680</name>
</gene>
<evidence type="ECO:0000256" key="1">
    <source>
        <dbReference type="SAM" id="SignalP"/>
    </source>
</evidence>
<dbReference type="Gene3D" id="2.30.140.50">
    <property type="entry name" value="Protein of unknown function DUF2790"/>
    <property type="match status" value="1"/>
</dbReference>
<dbReference type="AlphaFoldDB" id="A0A9W6KAY0"/>
<protein>
    <recommendedName>
        <fullName evidence="4">DUF2790 domain-containing protein</fullName>
    </recommendedName>
</protein>
<sequence length="88" mass="9596">MKALVLLAMAGYACASLAGELPNLSDSQEQPAVEQYAYGMEMDVARVISISNDNHECAVGPAWMTFEDHQGRRHTVEYRQMGDGCSNG</sequence>
<reference evidence="2" key="2">
    <citation type="submission" date="2023-01" db="EMBL/GenBank/DDBJ databases">
        <authorList>
            <person name="Sun Q."/>
            <person name="Evtushenko L."/>
        </authorList>
    </citation>
    <scope>NUCLEOTIDE SEQUENCE</scope>
    <source>
        <strain evidence="2">VKM B-2935</strain>
    </source>
</reference>
<dbReference type="Pfam" id="PF10976">
    <property type="entry name" value="DUF2790"/>
    <property type="match status" value="1"/>
</dbReference>
<keyword evidence="3" id="KW-1185">Reference proteome</keyword>
<evidence type="ECO:0000313" key="2">
    <source>
        <dbReference type="EMBL" id="GLK91304.1"/>
    </source>
</evidence>